<accession>A0AAN9YCZ0</accession>
<keyword evidence="6" id="KW-1185">Reference proteome</keyword>
<dbReference type="InterPro" id="IPR029063">
    <property type="entry name" value="SAM-dependent_MTases_sf"/>
</dbReference>
<evidence type="ECO:0000256" key="1">
    <source>
        <dbReference type="ARBA" id="ARBA00022603"/>
    </source>
</evidence>
<reference evidence="5 6" key="1">
    <citation type="journal article" date="2023" name="PLoS ONE">
        <title>Cytospora paraplurivora sp. nov. isolated from orchards with fruit tree decline syndrome in Ontario, Canada.</title>
        <authorList>
            <person name="Ilyukhin E."/>
            <person name="Nguyen H.D.T."/>
            <person name="Castle A.J."/>
            <person name="Ellouze W."/>
        </authorList>
    </citation>
    <scope>NUCLEOTIDE SEQUENCE [LARGE SCALE GENOMIC DNA]</scope>
    <source>
        <strain evidence="5 6">FDS-564</strain>
    </source>
</reference>
<sequence>MSSSNILAGTQLKLRHVHHISQPKALENTWKETIEKELLHRGRMNRQLPSALMYDEAGLELWAKIVDLPDYYIPTAEMDSLSKWGQGVIEELGEGKALIDLGSGKVIGMLGDFEKAKCRVYYFALDMNAEKLEESMRRIPSSWNHVQPYAICGTFDEARIWAQNLPMPKCFLSLGSTIGNDNPEYMAEELAQWSAALGPDDRMLIGLDSCQDEDLVLAAYNDNGNVWHDFIRNGFLHSNRVLGVDWFWPDDWKIFGTVDHQPFRHKFVAEARRPIQFPSLGLTFEAGDRVFTLESYKYELNDIINHFTAGGLEVRAMWRARAAPVSQDHYLLAKHEPESGSEESVINTSVDDRLVAPFGDNAVATTA</sequence>
<organism evidence="5 6">
    <name type="scientific">Cytospora paraplurivora</name>
    <dbReference type="NCBI Taxonomy" id="2898453"/>
    <lineage>
        <taxon>Eukaryota</taxon>
        <taxon>Fungi</taxon>
        <taxon>Dikarya</taxon>
        <taxon>Ascomycota</taxon>
        <taxon>Pezizomycotina</taxon>
        <taxon>Sordariomycetes</taxon>
        <taxon>Sordariomycetidae</taxon>
        <taxon>Diaporthales</taxon>
        <taxon>Cytosporaceae</taxon>
        <taxon>Cytospora</taxon>
    </lineage>
</organism>
<proteinExistence type="predicted"/>
<keyword evidence="2" id="KW-0808">Transferase</keyword>
<dbReference type="GO" id="GO:0008168">
    <property type="term" value="F:methyltransferase activity"/>
    <property type="evidence" value="ECO:0007669"/>
    <property type="project" value="UniProtKB-KW"/>
</dbReference>
<comment type="caution">
    <text evidence="5">The sequence shown here is derived from an EMBL/GenBank/DDBJ whole genome shotgun (WGS) entry which is preliminary data.</text>
</comment>
<keyword evidence="3" id="KW-0949">S-adenosyl-L-methionine</keyword>
<dbReference type="GO" id="GO:0032259">
    <property type="term" value="P:methylation"/>
    <property type="evidence" value="ECO:0007669"/>
    <property type="project" value="UniProtKB-KW"/>
</dbReference>
<dbReference type="InterPro" id="IPR017805">
    <property type="entry name" value="SAM_MeTrfase_EasF-type_put"/>
</dbReference>
<keyword evidence="1" id="KW-0489">Methyltransferase</keyword>
<dbReference type="PANTHER" id="PTHR43397:SF1">
    <property type="entry name" value="ERGOTHIONEINE BIOSYNTHESIS PROTEIN 1"/>
    <property type="match status" value="1"/>
</dbReference>
<protein>
    <recommendedName>
        <fullName evidence="4">Histidine-specific methyltransferase SAM-dependent domain-containing protein</fullName>
    </recommendedName>
</protein>
<dbReference type="Proteomes" id="UP001320245">
    <property type="component" value="Unassembled WGS sequence"/>
</dbReference>
<dbReference type="NCBIfam" id="TIGR03439">
    <property type="entry name" value="methyl_EasF"/>
    <property type="match status" value="1"/>
</dbReference>
<evidence type="ECO:0000313" key="5">
    <source>
        <dbReference type="EMBL" id="KAK7735308.1"/>
    </source>
</evidence>
<evidence type="ECO:0000256" key="2">
    <source>
        <dbReference type="ARBA" id="ARBA00022679"/>
    </source>
</evidence>
<feature type="domain" description="Histidine-specific methyltransferase SAM-dependent" evidence="4">
    <location>
        <begin position="44"/>
        <end position="322"/>
    </location>
</feature>
<dbReference type="Gene3D" id="3.40.50.150">
    <property type="entry name" value="Vaccinia Virus protein VP39"/>
    <property type="match status" value="1"/>
</dbReference>
<dbReference type="AlphaFoldDB" id="A0AAN9YCZ0"/>
<dbReference type="EMBL" id="JAJSPL020000039">
    <property type="protein sequence ID" value="KAK7735308.1"/>
    <property type="molecule type" value="Genomic_DNA"/>
</dbReference>
<name>A0AAN9YCZ0_9PEZI</name>
<dbReference type="InterPro" id="IPR051128">
    <property type="entry name" value="EgtD_Methyltrsf_superfamily"/>
</dbReference>
<dbReference type="PANTHER" id="PTHR43397">
    <property type="entry name" value="ERGOTHIONEINE BIOSYNTHESIS PROTEIN 1"/>
    <property type="match status" value="1"/>
</dbReference>
<gene>
    <name evidence="5" type="ORF">SLS53_007539</name>
</gene>
<evidence type="ECO:0000313" key="6">
    <source>
        <dbReference type="Proteomes" id="UP001320245"/>
    </source>
</evidence>
<evidence type="ECO:0000256" key="3">
    <source>
        <dbReference type="ARBA" id="ARBA00022691"/>
    </source>
</evidence>
<evidence type="ECO:0000259" key="4">
    <source>
        <dbReference type="Pfam" id="PF10017"/>
    </source>
</evidence>
<dbReference type="Pfam" id="PF10017">
    <property type="entry name" value="Methyltransf_33"/>
    <property type="match status" value="1"/>
</dbReference>
<dbReference type="InterPro" id="IPR019257">
    <property type="entry name" value="MeTrfase_dom"/>
</dbReference>